<dbReference type="AlphaFoldDB" id="A0A1H1SKP8"/>
<evidence type="ECO:0000256" key="1">
    <source>
        <dbReference type="SAM" id="MobiDB-lite"/>
    </source>
</evidence>
<evidence type="ECO:0000313" key="4">
    <source>
        <dbReference type="Proteomes" id="UP000243426"/>
    </source>
</evidence>
<accession>A0A1H1SKP8</accession>
<sequence>MSTYKLVCPHCRSKVRIRTSEGVHIFLRDTYLQCTNEVCSWSCYARFEMTYELSPSSMPNPAAVLPPAPSRVRREAMPPSEEEQLDLLDDEELTDESI</sequence>
<evidence type="ECO:0000259" key="2">
    <source>
        <dbReference type="Pfam" id="PF04606"/>
    </source>
</evidence>
<feature type="domain" description="Zinc finger Ogr/Delta-type" evidence="2">
    <location>
        <begin position="8"/>
        <end position="50"/>
    </location>
</feature>
<feature type="compositionally biased region" description="Acidic residues" evidence="1">
    <location>
        <begin position="80"/>
        <end position="98"/>
    </location>
</feature>
<dbReference type="STRING" id="797277.SAMN05216198_2055"/>
<keyword evidence="4" id="KW-1185">Reference proteome</keyword>
<dbReference type="Pfam" id="PF04606">
    <property type="entry name" value="Ogr_Delta"/>
    <property type="match status" value="1"/>
</dbReference>
<feature type="region of interest" description="Disordered" evidence="1">
    <location>
        <begin position="56"/>
        <end position="98"/>
    </location>
</feature>
<evidence type="ECO:0000313" key="3">
    <source>
        <dbReference type="EMBL" id="SDS48413.1"/>
    </source>
</evidence>
<dbReference type="Proteomes" id="UP000243426">
    <property type="component" value="Chromosome I"/>
</dbReference>
<protein>
    <submittedName>
        <fullName evidence="3">Ogr/Delta-like zinc finger</fullName>
    </submittedName>
</protein>
<organism evidence="3 4">
    <name type="scientific">Halopseudomonas litoralis</name>
    <dbReference type="NCBI Taxonomy" id="797277"/>
    <lineage>
        <taxon>Bacteria</taxon>
        <taxon>Pseudomonadati</taxon>
        <taxon>Pseudomonadota</taxon>
        <taxon>Gammaproteobacteria</taxon>
        <taxon>Pseudomonadales</taxon>
        <taxon>Pseudomonadaceae</taxon>
        <taxon>Halopseudomonas</taxon>
    </lineage>
</organism>
<reference evidence="4" key="1">
    <citation type="submission" date="2016-10" db="EMBL/GenBank/DDBJ databases">
        <authorList>
            <person name="Varghese N."/>
            <person name="Submissions S."/>
        </authorList>
    </citation>
    <scope>NUCLEOTIDE SEQUENCE [LARGE SCALE GENOMIC DNA]</scope>
    <source>
        <strain evidence="4">2SM5</strain>
    </source>
</reference>
<gene>
    <name evidence="3" type="ORF">SAMN05216198_2055</name>
</gene>
<proteinExistence type="predicted"/>
<dbReference type="EMBL" id="LT629748">
    <property type="protein sequence ID" value="SDS48413.1"/>
    <property type="molecule type" value="Genomic_DNA"/>
</dbReference>
<name>A0A1H1SKP8_9GAMM</name>
<dbReference type="OrthoDB" id="7362772at2"/>
<dbReference type="RefSeq" id="WP_090273212.1">
    <property type="nucleotide sequence ID" value="NZ_LT629748.1"/>
</dbReference>
<dbReference type="InterPro" id="IPR007684">
    <property type="entry name" value="Znf_Ogr/Delta"/>
</dbReference>